<feature type="non-terminal residue" evidence="2">
    <location>
        <position position="1"/>
    </location>
</feature>
<reference evidence="2" key="1">
    <citation type="submission" date="2009-11" db="EMBL/GenBank/DDBJ databases">
        <authorList>
            <consortium name="US DOE Joint Genome Institute (JGI-PGF)"/>
            <person name="Ottilar R."/>
            <person name="Schmutz J."/>
            <person name="Salamov A."/>
            <person name="Cheng J.F."/>
            <person name="Lucas S."/>
            <person name="Pitluck S."/>
            <person name="Gundlach H."/>
            <person name="Guo Y."/>
            <person name="Haberer G."/>
            <person name="Nasrallah J."/>
            <person name="Mayer K.F.X."/>
            <person name="van de Peer Y."/>
            <person name="Weigel D."/>
            <person name="Grigoriev I.V."/>
        </authorList>
    </citation>
    <scope>NUCLEOTIDE SEQUENCE</scope>
    <source>
        <strain evidence="2">Nigerian</strain>
    </source>
</reference>
<accession>A0A1B8XW07</accession>
<name>A0A1B8XW07_XENTR</name>
<dbReference type="EMBL" id="KV461144">
    <property type="protein sequence ID" value="OCA14836.1"/>
    <property type="molecule type" value="Genomic_DNA"/>
</dbReference>
<reference evidence="2" key="2">
    <citation type="journal article" date="2010" name="Science">
        <title>The genome of the Western clawed frog Xenopus tropicalis.</title>
        <authorList>
            <person name="Hellsten U."/>
            <person name="Harland R.M."/>
            <person name="Gilchrist M.J."/>
            <person name="Hendrix D."/>
            <person name="Jurka J."/>
            <person name="Kapitonov V."/>
            <person name="Ovcharenko I."/>
            <person name="Putnam N.H."/>
            <person name="Shu S."/>
            <person name="Taher L."/>
            <person name="Blitz I.L."/>
            <person name="Blumberg B."/>
            <person name="Dichmann D.S."/>
            <person name="Dubchak I."/>
            <person name="Amaya E."/>
            <person name="Detter J.C."/>
            <person name="Fletcher R."/>
            <person name="Gerhard D.S."/>
            <person name="Goodstein D."/>
            <person name="Graves T."/>
            <person name="Grigoriev I.V."/>
            <person name="Grimwood J."/>
            <person name="Kawashima T."/>
            <person name="Lindquist E."/>
            <person name="Lucas S.M."/>
            <person name="Mead P.E."/>
            <person name="Mitros T."/>
            <person name="Ogino H."/>
            <person name="Ohta Y."/>
            <person name="Poliakov A.V."/>
            <person name="Pollet N."/>
            <person name="Robert J."/>
            <person name="Salamov A."/>
            <person name="Sater A.K."/>
            <person name="Schmutz J."/>
            <person name="Terry A."/>
            <person name="Vize P.D."/>
            <person name="Warren W.C."/>
            <person name="Wells D."/>
            <person name="Wills A."/>
            <person name="Wilson R.K."/>
            <person name="Zimmerman L.B."/>
            <person name="Zorn A.M."/>
            <person name="Grainger R."/>
            <person name="Grammer T."/>
            <person name="Khokha M.K."/>
            <person name="Richardson P.M."/>
            <person name="Rokhsar D.S."/>
        </authorList>
    </citation>
    <scope>NUCLEOTIDE SEQUENCE [LARGE SCALE GENOMIC DNA]</scope>
    <source>
        <strain evidence="2">Nigerian</strain>
    </source>
</reference>
<protein>
    <submittedName>
        <fullName evidence="2">Uncharacterized protein</fullName>
    </submittedName>
</protein>
<proteinExistence type="predicted"/>
<feature type="region of interest" description="Disordered" evidence="1">
    <location>
        <begin position="148"/>
        <end position="177"/>
    </location>
</feature>
<organism evidence="2">
    <name type="scientific">Xenopus tropicalis</name>
    <name type="common">Western clawed frog</name>
    <name type="synonym">Silurana tropicalis</name>
    <dbReference type="NCBI Taxonomy" id="8364"/>
    <lineage>
        <taxon>Eukaryota</taxon>
        <taxon>Metazoa</taxon>
        <taxon>Chordata</taxon>
        <taxon>Craniata</taxon>
        <taxon>Vertebrata</taxon>
        <taxon>Euteleostomi</taxon>
        <taxon>Amphibia</taxon>
        <taxon>Batrachia</taxon>
        <taxon>Anura</taxon>
        <taxon>Pipoidea</taxon>
        <taxon>Pipidae</taxon>
        <taxon>Xenopodinae</taxon>
        <taxon>Xenopus</taxon>
        <taxon>Silurana</taxon>
    </lineage>
</organism>
<dbReference type="AlphaFoldDB" id="A0A1B8XW07"/>
<evidence type="ECO:0000256" key="1">
    <source>
        <dbReference type="SAM" id="MobiDB-lite"/>
    </source>
</evidence>
<sequence length="177" mass="20138">CISRYPCDCLCFLCTGECISRYPCDCLCSLCTGECISRYPCDCLCFLCTGECISWYPCDCLCFLCTGECISRYPCDCLCFLCTGECISRKQGYNWLQYEHFIIYDITHLIIYDITPHILKRKGRNNAENVKIIALLFIFRDLGIRRHSDGTQTGDQRKGRPAPSRTPGKGAGHEICQ</sequence>
<reference evidence="2" key="3">
    <citation type="submission" date="2016-05" db="EMBL/GenBank/DDBJ databases">
        <title>WGS assembly of Xenopus tropicalis.</title>
        <authorList>
            <person name="Sessions A."/>
            <person name="Jenkins J."/>
            <person name="Mitros T."/>
            <person name="Lyons J.T."/>
            <person name="Dichmann D.S."/>
            <person name="Robert J."/>
            <person name="Harland R.M."/>
            <person name="Rokhsar D.S."/>
        </authorList>
    </citation>
    <scope>NUCLEOTIDE SEQUENCE</scope>
    <source>
        <strain evidence="2">Nigerian</strain>
    </source>
</reference>
<gene>
    <name evidence="2" type="ORF">XENTR_v90025756mg</name>
</gene>
<evidence type="ECO:0000313" key="2">
    <source>
        <dbReference type="EMBL" id="OCA14836.1"/>
    </source>
</evidence>